<protein>
    <recommendedName>
        <fullName evidence="4">Tetratricopeptide repeat protein</fullName>
    </recommendedName>
</protein>
<evidence type="ECO:0000256" key="1">
    <source>
        <dbReference type="SAM" id="SignalP"/>
    </source>
</evidence>
<accession>A0A328YTE9</accession>
<dbReference type="Proteomes" id="UP000248840">
    <property type="component" value="Unassembled WGS sequence"/>
</dbReference>
<gene>
    <name evidence="2" type="ORF">CLV55_103146</name>
</gene>
<dbReference type="OrthoDB" id="268113at2"/>
<organism evidence="2 3">
    <name type="scientific">Flavobacterium aciduliphilum</name>
    <dbReference type="NCBI Taxonomy" id="1101402"/>
    <lineage>
        <taxon>Bacteria</taxon>
        <taxon>Pseudomonadati</taxon>
        <taxon>Bacteroidota</taxon>
        <taxon>Flavobacteriia</taxon>
        <taxon>Flavobacteriales</taxon>
        <taxon>Flavobacteriaceae</taxon>
        <taxon>Flavobacterium</taxon>
    </lineage>
</organism>
<dbReference type="RefSeq" id="WP_112112627.1">
    <property type="nucleotide sequence ID" value="NZ_QLSZ01000003.1"/>
</dbReference>
<evidence type="ECO:0000313" key="2">
    <source>
        <dbReference type="EMBL" id="RAR73827.1"/>
    </source>
</evidence>
<proteinExistence type="predicted"/>
<feature type="signal peptide" evidence="1">
    <location>
        <begin position="1"/>
        <end position="19"/>
    </location>
</feature>
<evidence type="ECO:0000313" key="3">
    <source>
        <dbReference type="Proteomes" id="UP000248840"/>
    </source>
</evidence>
<comment type="caution">
    <text evidence="2">The sequence shown here is derived from an EMBL/GenBank/DDBJ whole genome shotgun (WGS) entry which is preliminary data.</text>
</comment>
<name>A0A328YTE9_9FLAO</name>
<reference evidence="2 3" key="1">
    <citation type="submission" date="2018-06" db="EMBL/GenBank/DDBJ databases">
        <title>Genomic Encyclopedia of Archaeal and Bacterial Type Strains, Phase II (KMG-II): from individual species to whole genera.</title>
        <authorList>
            <person name="Goeker M."/>
        </authorList>
    </citation>
    <scope>NUCLEOTIDE SEQUENCE [LARGE SCALE GENOMIC DNA]</scope>
    <source>
        <strain evidence="2 3">DSM 25663</strain>
    </source>
</reference>
<evidence type="ECO:0008006" key="4">
    <source>
        <dbReference type="Google" id="ProtNLM"/>
    </source>
</evidence>
<feature type="chain" id="PRO_5016437663" description="Tetratricopeptide repeat protein" evidence="1">
    <location>
        <begin position="20"/>
        <end position="211"/>
    </location>
</feature>
<dbReference type="AlphaFoldDB" id="A0A328YTE9"/>
<keyword evidence="3" id="KW-1185">Reference proteome</keyword>
<sequence>MRKYLTFLFFVLFGNFVFADSPLTSTDFGNAYLDIPIVKEAFKSEGKITNEMMDYIDDDANPLDVKLAIINAIGWDHKGLINSKIFFMYVMKKKNYQTDFHNDYIAFKWYATRDELICYSYMLSLDNYFDVVDAFEIAGEALRKSPDSFAVNMIYNLIKCQGLTAFGEYCYASKLFLTLKDNPKLKMDMRKESMSYVFEYMTSVGENCKKE</sequence>
<keyword evidence="1" id="KW-0732">Signal</keyword>
<dbReference type="EMBL" id="QLSZ01000003">
    <property type="protein sequence ID" value="RAR73827.1"/>
    <property type="molecule type" value="Genomic_DNA"/>
</dbReference>